<proteinExistence type="inferred from homology"/>
<dbReference type="EMBL" id="QPJU01000012">
    <property type="protein sequence ID" value="RCX07604.1"/>
    <property type="molecule type" value="Genomic_DNA"/>
</dbReference>
<dbReference type="Gene3D" id="3.40.50.150">
    <property type="entry name" value="Vaccinia Virus protein VP39"/>
    <property type="match status" value="1"/>
</dbReference>
<dbReference type="InterPro" id="IPR000682">
    <property type="entry name" value="PCMT"/>
</dbReference>
<dbReference type="PANTHER" id="PTHR11579:SF18">
    <property type="entry name" value="PROTEIN-L-ISOASPARTATE O-METHYLTRANSFERASE"/>
    <property type="match status" value="1"/>
</dbReference>
<dbReference type="GO" id="GO:0032259">
    <property type="term" value="P:methylation"/>
    <property type="evidence" value="ECO:0007669"/>
    <property type="project" value="UniProtKB-KW"/>
</dbReference>
<dbReference type="GO" id="GO:0004719">
    <property type="term" value="F:protein-L-isoaspartate (D-aspartate) O-methyltransferase activity"/>
    <property type="evidence" value="ECO:0007669"/>
    <property type="project" value="InterPro"/>
</dbReference>
<dbReference type="PANTHER" id="PTHR11579">
    <property type="entry name" value="PROTEIN-L-ISOASPARTATE O-METHYLTRANSFERASE"/>
    <property type="match status" value="1"/>
</dbReference>
<name>A0A369AJI6_9BURK</name>
<evidence type="ECO:0000313" key="5">
    <source>
        <dbReference type="Proteomes" id="UP000252174"/>
    </source>
</evidence>
<evidence type="ECO:0000313" key="4">
    <source>
        <dbReference type="EMBL" id="RCX07604.1"/>
    </source>
</evidence>
<keyword evidence="4" id="KW-0808">Transferase</keyword>
<sequence>MNLPLNSTADPSDPIVRARFNMIEQQIRPWNVLDEQVLELLEKVRREDFVPPAYRAMAFMDTEIPLLGEPEQALRLGRCMLPPRVEARMLQDLRPQPDDRVLEIGAGSGYMAALLASCTQQVVSLDIVPELAEFARRNLQRAGIGNAHVRVADGAHDALPEGPFDIIVLSGSVGEIPARLLDQLRPGGRLGAIVGDEPIMRFTLVRQVENRFEASQPWDCNAPRLLGFPEPVAFEF</sequence>
<keyword evidence="5" id="KW-1185">Reference proteome</keyword>
<dbReference type="RefSeq" id="WP_114484169.1">
    <property type="nucleotide sequence ID" value="NZ_QPJU01000012.1"/>
</dbReference>
<comment type="similarity">
    <text evidence="1">Belongs to the methyltransferase superfamily. L-isoaspartyl/D-aspartyl protein methyltransferase family.</text>
</comment>
<dbReference type="AlphaFoldDB" id="A0A369AJI6"/>
<organism evidence="4 5">
    <name type="scientific">Extensimonas vulgaris</name>
    <dbReference type="NCBI Taxonomy" id="1031594"/>
    <lineage>
        <taxon>Bacteria</taxon>
        <taxon>Pseudomonadati</taxon>
        <taxon>Pseudomonadota</taxon>
        <taxon>Betaproteobacteria</taxon>
        <taxon>Burkholderiales</taxon>
        <taxon>Comamonadaceae</taxon>
        <taxon>Extensimonas</taxon>
    </lineage>
</organism>
<dbReference type="CDD" id="cd02440">
    <property type="entry name" value="AdoMet_MTases"/>
    <property type="match status" value="1"/>
</dbReference>
<dbReference type="SUPFAM" id="SSF53335">
    <property type="entry name" value="S-adenosyl-L-methionine-dependent methyltransferases"/>
    <property type="match status" value="1"/>
</dbReference>
<dbReference type="GO" id="GO:0005737">
    <property type="term" value="C:cytoplasm"/>
    <property type="evidence" value="ECO:0007669"/>
    <property type="project" value="TreeGrafter"/>
</dbReference>
<comment type="caution">
    <text evidence="4">The sequence shown here is derived from an EMBL/GenBank/DDBJ whole genome shotgun (WGS) entry which is preliminary data.</text>
</comment>
<dbReference type="OrthoDB" id="9810066at2"/>
<gene>
    <name evidence="4" type="ORF">DFR45_11215</name>
</gene>
<evidence type="ECO:0000256" key="2">
    <source>
        <dbReference type="ARBA" id="ARBA00013346"/>
    </source>
</evidence>
<dbReference type="Pfam" id="PF01135">
    <property type="entry name" value="PCMT"/>
    <property type="match status" value="1"/>
</dbReference>
<dbReference type="InterPro" id="IPR029063">
    <property type="entry name" value="SAM-dependent_MTases_sf"/>
</dbReference>
<reference evidence="4 5" key="1">
    <citation type="submission" date="2018-07" db="EMBL/GenBank/DDBJ databases">
        <title>Genomic Encyclopedia of Type Strains, Phase IV (KMG-IV): sequencing the most valuable type-strain genomes for metagenomic binning, comparative biology and taxonomic classification.</title>
        <authorList>
            <person name="Goeker M."/>
        </authorList>
    </citation>
    <scope>NUCLEOTIDE SEQUENCE [LARGE SCALE GENOMIC DNA]</scope>
    <source>
        <strain evidence="4 5">DSM 100911</strain>
    </source>
</reference>
<protein>
    <recommendedName>
        <fullName evidence="2">Protein-L-isoaspartate O-methyltransferase</fullName>
    </recommendedName>
    <alternativeName>
        <fullName evidence="3">Protein L-isoaspartyl methyltransferase</fullName>
    </alternativeName>
</protein>
<dbReference type="Proteomes" id="UP000252174">
    <property type="component" value="Unassembled WGS sequence"/>
</dbReference>
<evidence type="ECO:0000256" key="3">
    <source>
        <dbReference type="ARBA" id="ARBA00030757"/>
    </source>
</evidence>
<accession>A0A369AJI6</accession>
<evidence type="ECO:0000256" key="1">
    <source>
        <dbReference type="ARBA" id="ARBA00005369"/>
    </source>
</evidence>
<keyword evidence="4" id="KW-0489">Methyltransferase</keyword>